<dbReference type="EMBL" id="PVNL01000111">
    <property type="protein sequence ID" value="PRQ02643.1"/>
    <property type="molecule type" value="Genomic_DNA"/>
</dbReference>
<organism evidence="1 2">
    <name type="scientific">Enhygromyxa salina</name>
    <dbReference type="NCBI Taxonomy" id="215803"/>
    <lineage>
        <taxon>Bacteria</taxon>
        <taxon>Pseudomonadati</taxon>
        <taxon>Myxococcota</taxon>
        <taxon>Polyangia</taxon>
        <taxon>Nannocystales</taxon>
        <taxon>Nannocystaceae</taxon>
        <taxon>Enhygromyxa</taxon>
    </lineage>
</organism>
<sequence length="80" mass="8860">MALASDQDIVEPLICAGCQPDQLLDVQGDGTRGDPRPRLTLIRRFAEVQVLAYERNTACSREVEIYLPISVRTALHLAIP</sequence>
<dbReference type="AlphaFoldDB" id="A0A2S9YC16"/>
<accession>A0A2S9YC16</accession>
<protein>
    <submittedName>
        <fullName evidence="1">Uncharacterized protein</fullName>
    </submittedName>
</protein>
<reference evidence="1 2" key="1">
    <citation type="submission" date="2018-03" db="EMBL/GenBank/DDBJ databases">
        <title>Draft Genome Sequences of the Obligatory Marine Myxobacteria Enhygromyxa salina SWB007.</title>
        <authorList>
            <person name="Poehlein A."/>
            <person name="Moghaddam J.A."/>
            <person name="Harms H."/>
            <person name="Alanjari M."/>
            <person name="Koenig G.M."/>
            <person name="Daniel R."/>
            <person name="Schaeberle T.F."/>
        </authorList>
    </citation>
    <scope>NUCLEOTIDE SEQUENCE [LARGE SCALE GENOMIC DNA]</scope>
    <source>
        <strain evidence="1 2">SWB007</strain>
    </source>
</reference>
<evidence type="ECO:0000313" key="1">
    <source>
        <dbReference type="EMBL" id="PRQ02643.1"/>
    </source>
</evidence>
<gene>
    <name evidence="1" type="ORF">ENSA7_54720</name>
</gene>
<name>A0A2S9YC16_9BACT</name>
<evidence type="ECO:0000313" key="2">
    <source>
        <dbReference type="Proteomes" id="UP000238823"/>
    </source>
</evidence>
<dbReference type="Proteomes" id="UP000238823">
    <property type="component" value="Unassembled WGS sequence"/>
</dbReference>
<proteinExistence type="predicted"/>
<comment type="caution">
    <text evidence="1">The sequence shown here is derived from an EMBL/GenBank/DDBJ whole genome shotgun (WGS) entry which is preliminary data.</text>
</comment>